<reference evidence="3" key="1">
    <citation type="submission" date="2023-07" db="EMBL/GenBank/DDBJ databases">
        <title>Shewanella mangrovi sp. nov., an acetaldehyde- degrading bacterium isolated from mangrove sediment.</title>
        <authorList>
            <person name="Liu Y."/>
        </authorList>
    </citation>
    <scope>NUCLEOTIDE SEQUENCE [LARGE SCALE GENOMIC DNA]</scope>
    <source>
        <strain evidence="3">C32</strain>
    </source>
</reference>
<keyword evidence="3" id="KW-1185">Reference proteome</keyword>
<proteinExistence type="predicted"/>
<gene>
    <name evidence="2" type="ORF">L9G74_14110</name>
</gene>
<dbReference type="RefSeq" id="WP_238897054.1">
    <property type="nucleotide sequence ID" value="NZ_JAKOGG010000010.1"/>
</dbReference>
<dbReference type="Proteomes" id="UP001201549">
    <property type="component" value="Unassembled WGS sequence"/>
</dbReference>
<feature type="chain" id="PRO_5046035122" evidence="1">
    <location>
        <begin position="22"/>
        <end position="245"/>
    </location>
</feature>
<comment type="caution">
    <text evidence="2">The sequence shown here is derived from an EMBL/GenBank/DDBJ whole genome shotgun (WGS) entry which is preliminary data.</text>
</comment>
<name>A0ABT2FPK6_9GAMM</name>
<evidence type="ECO:0000313" key="2">
    <source>
        <dbReference type="EMBL" id="MCS4557580.1"/>
    </source>
</evidence>
<accession>A0ABT2FPK6</accession>
<dbReference type="InterPro" id="IPR026387">
    <property type="entry name" value="OMP_w_GlyGly"/>
</dbReference>
<protein>
    <submittedName>
        <fullName evidence="2">TIGR04219 family outer membrane beta-barrel protein</fullName>
    </submittedName>
</protein>
<sequence length="245" mass="26505">MKKLSLAALAVAAMVALPSQAATVLGFKVGVDAMHADASGTTGQQGGDTPKFSYDNKAQYSVWFNVEHPVPFLPNLKVRENRFEANGVLTDANFSFRGVNLTDVVHNNIDLSNTDFVLYYELFDNDILSLDAGAAYKKFNGSLEVSRSSYRDSIDIDDGVLMGYLSAEVGLIGTGLYGFADVLAGVDHSDIVDYQAGLGWQFDGVAIDTRVRVGYRKLQFQDNSFSGVKANVDIDGVFAGVELVF</sequence>
<feature type="signal peptide" evidence="1">
    <location>
        <begin position="1"/>
        <end position="21"/>
    </location>
</feature>
<keyword evidence="1" id="KW-0732">Signal</keyword>
<dbReference type="EMBL" id="JAKOGG010000010">
    <property type="protein sequence ID" value="MCS4557580.1"/>
    <property type="molecule type" value="Genomic_DNA"/>
</dbReference>
<dbReference type="NCBIfam" id="TIGR04219">
    <property type="entry name" value="OMP_w_GlyGly"/>
    <property type="match status" value="1"/>
</dbReference>
<organism evidence="2 3">
    <name type="scientific">Shewanella electrica</name>
    <dbReference type="NCBI Taxonomy" id="515560"/>
    <lineage>
        <taxon>Bacteria</taxon>
        <taxon>Pseudomonadati</taxon>
        <taxon>Pseudomonadota</taxon>
        <taxon>Gammaproteobacteria</taxon>
        <taxon>Alteromonadales</taxon>
        <taxon>Shewanellaceae</taxon>
        <taxon>Shewanella</taxon>
    </lineage>
</organism>
<evidence type="ECO:0000256" key="1">
    <source>
        <dbReference type="SAM" id="SignalP"/>
    </source>
</evidence>
<evidence type="ECO:0000313" key="3">
    <source>
        <dbReference type="Proteomes" id="UP001201549"/>
    </source>
</evidence>